<keyword evidence="4" id="KW-0472">Membrane</keyword>
<dbReference type="InterPro" id="IPR000160">
    <property type="entry name" value="GGDEF_dom"/>
</dbReference>
<dbReference type="Proteomes" id="UP000093173">
    <property type="component" value="Unassembled WGS sequence"/>
</dbReference>
<dbReference type="GO" id="GO:0052621">
    <property type="term" value="F:diguanylate cyclase activity"/>
    <property type="evidence" value="ECO:0007669"/>
    <property type="project" value="UniProtKB-EC"/>
</dbReference>
<dbReference type="SMART" id="SM00267">
    <property type="entry name" value="GGDEF"/>
    <property type="match status" value="1"/>
</dbReference>
<dbReference type="GO" id="GO:1902201">
    <property type="term" value="P:negative regulation of bacterial-type flagellum-dependent cell motility"/>
    <property type="evidence" value="ECO:0007669"/>
    <property type="project" value="TreeGrafter"/>
</dbReference>
<dbReference type="InterPro" id="IPR043128">
    <property type="entry name" value="Rev_trsase/Diguanyl_cyclase"/>
</dbReference>
<dbReference type="RefSeq" id="WP_026026729.1">
    <property type="nucleotide sequence ID" value="NZ_JBNGCH010000653.1"/>
</dbReference>
<comment type="catalytic activity">
    <reaction evidence="3">
        <text>2 GTP = 3',3'-c-di-GMP + 2 diphosphate</text>
        <dbReference type="Rhea" id="RHEA:24898"/>
        <dbReference type="ChEBI" id="CHEBI:33019"/>
        <dbReference type="ChEBI" id="CHEBI:37565"/>
        <dbReference type="ChEBI" id="CHEBI:58805"/>
        <dbReference type="EC" id="2.7.7.65"/>
    </reaction>
</comment>
<dbReference type="EMBL" id="MAJZ01000653">
    <property type="protein sequence ID" value="OCH74431.1"/>
    <property type="molecule type" value="Genomic_DNA"/>
</dbReference>
<name>A0A1B9QX39_9VIBR</name>
<comment type="caution">
    <text evidence="6">The sequence shown here is derived from an EMBL/GenBank/DDBJ whole genome shotgun (WGS) entry which is preliminary data.</text>
</comment>
<evidence type="ECO:0000256" key="1">
    <source>
        <dbReference type="ARBA" id="ARBA00001946"/>
    </source>
</evidence>
<protein>
    <recommendedName>
        <fullName evidence="2">diguanylate cyclase</fullName>
        <ecNumber evidence="2">2.7.7.65</ecNumber>
    </recommendedName>
</protein>
<evidence type="ECO:0000256" key="4">
    <source>
        <dbReference type="SAM" id="Phobius"/>
    </source>
</evidence>
<dbReference type="PROSITE" id="PS50887">
    <property type="entry name" value="GGDEF"/>
    <property type="match status" value="1"/>
</dbReference>
<comment type="cofactor">
    <cofactor evidence="1">
        <name>Mg(2+)</name>
        <dbReference type="ChEBI" id="CHEBI:18420"/>
    </cofactor>
</comment>
<evidence type="ECO:0000256" key="3">
    <source>
        <dbReference type="ARBA" id="ARBA00034247"/>
    </source>
</evidence>
<evidence type="ECO:0000313" key="7">
    <source>
        <dbReference type="Proteomes" id="UP000093173"/>
    </source>
</evidence>
<reference evidence="7" key="1">
    <citation type="submission" date="2016-06" db="EMBL/GenBank/DDBJ databases">
        <authorList>
            <person name="Hehemann J.-H."/>
            <person name="Arevalo P."/>
            <person name="Datta M.S."/>
            <person name="Polz M.F."/>
        </authorList>
    </citation>
    <scope>NUCLEOTIDE SEQUENCE [LARGE SCALE GENOMIC DNA]</scope>
    <source>
        <strain evidence="7">9CSC122</strain>
    </source>
</reference>
<dbReference type="FunFam" id="3.30.70.270:FF:000001">
    <property type="entry name" value="Diguanylate cyclase domain protein"/>
    <property type="match status" value="1"/>
</dbReference>
<keyword evidence="4" id="KW-0812">Transmembrane</keyword>
<dbReference type="Pfam" id="PF00990">
    <property type="entry name" value="GGDEF"/>
    <property type="match status" value="1"/>
</dbReference>
<feature type="domain" description="GGDEF" evidence="5">
    <location>
        <begin position="305"/>
        <end position="433"/>
    </location>
</feature>
<dbReference type="EC" id="2.7.7.65" evidence="2"/>
<evidence type="ECO:0000256" key="2">
    <source>
        <dbReference type="ARBA" id="ARBA00012528"/>
    </source>
</evidence>
<dbReference type="SUPFAM" id="SSF49785">
    <property type="entry name" value="Galactose-binding domain-like"/>
    <property type="match status" value="1"/>
</dbReference>
<feature type="transmembrane region" description="Helical" evidence="4">
    <location>
        <begin position="7"/>
        <end position="25"/>
    </location>
</feature>
<dbReference type="PANTHER" id="PTHR45138:SF9">
    <property type="entry name" value="DIGUANYLATE CYCLASE DGCM-RELATED"/>
    <property type="match status" value="1"/>
</dbReference>
<accession>A0A1B9QX39</accession>
<gene>
    <name evidence="6" type="ORF">A6E14_12795</name>
</gene>
<keyword evidence="7" id="KW-1185">Reference proteome</keyword>
<sequence>MNFVHKSVLFMVVVTISTVQLYLMYGDGRVKTISPNMYAFLPTSDAANGGLSTSEVTSVGDSAVLTCEVRESDYPWPYCGISIHLDAKAENGLDFSGYHTVRLDVDLVNLTDKSHPRMRFYMRNFNPEYSSVDDEYTHKYNGIEYSPIEGQGIIEIPLYSLQVMTWWLVDNNIPIAHSAPEFSNINKIEFATGSGVGPGQYQMTINEVSLVGEFIPSDQLFISLLLMWVLGGSLLSLSEIRRNHRLINQSTARQEHLKNINRTLRAQNFQYAELAHRDALTGAMNRHAIRDWLKVQSEKCANDNDSVGILYVDIDFFKAVNDHYGHSIGDDILREFVMVIFSVIKQEHRLVRWGGEEFIVFCSSVSQAETMELAEHIRHCVENHIWVHGDPLTCSIGVSMLTNERSTEAIARADEALYLAKHLGRNRVQFIAGNQ</sequence>
<dbReference type="InterPro" id="IPR029787">
    <property type="entry name" value="Nucleotide_cyclase"/>
</dbReference>
<proteinExistence type="predicted"/>
<evidence type="ECO:0000259" key="5">
    <source>
        <dbReference type="PROSITE" id="PS50887"/>
    </source>
</evidence>
<keyword evidence="4" id="KW-1133">Transmembrane helix</keyword>
<dbReference type="Gene3D" id="3.30.70.270">
    <property type="match status" value="1"/>
</dbReference>
<organism evidence="6 7">
    <name type="scientific">Vibrio genomosp. F10</name>
    <dbReference type="NCBI Taxonomy" id="723171"/>
    <lineage>
        <taxon>Bacteria</taxon>
        <taxon>Pseudomonadati</taxon>
        <taxon>Pseudomonadota</taxon>
        <taxon>Gammaproteobacteria</taxon>
        <taxon>Vibrionales</taxon>
        <taxon>Vibrionaceae</taxon>
        <taxon>Vibrio</taxon>
    </lineage>
</organism>
<dbReference type="PANTHER" id="PTHR45138">
    <property type="entry name" value="REGULATORY COMPONENTS OF SENSORY TRANSDUCTION SYSTEM"/>
    <property type="match status" value="1"/>
</dbReference>
<dbReference type="GO" id="GO:0043709">
    <property type="term" value="P:cell adhesion involved in single-species biofilm formation"/>
    <property type="evidence" value="ECO:0007669"/>
    <property type="project" value="TreeGrafter"/>
</dbReference>
<dbReference type="AlphaFoldDB" id="A0A1B9QX39"/>
<dbReference type="CDD" id="cd01949">
    <property type="entry name" value="GGDEF"/>
    <property type="match status" value="1"/>
</dbReference>
<dbReference type="GO" id="GO:0005886">
    <property type="term" value="C:plasma membrane"/>
    <property type="evidence" value="ECO:0007669"/>
    <property type="project" value="TreeGrafter"/>
</dbReference>
<dbReference type="SUPFAM" id="SSF55073">
    <property type="entry name" value="Nucleotide cyclase"/>
    <property type="match status" value="1"/>
</dbReference>
<dbReference type="NCBIfam" id="TIGR00254">
    <property type="entry name" value="GGDEF"/>
    <property type="match status" value="1"/>
</dbReference>
<dbReference type="InterPro" id="IPR008979">
    <property type="entry name" value="Galactose-bd-like_sf"/>
</dbReference>
<dbReference type="InterPro" id="IPR050469">
    <property type="entry name" value="Diguanylate_Cyclase"/>
</dbReference>
<evidence type="ECO:0000313" key="6">
    <source>
        <dbReference type="EMBL" id="OCH74431.1"/>
    </source>
</evidence>